<dbReference type="Proteomes" id="UP000054485">
    <property type="component" value="Unassembled WGS sequence"/>
</dbReference>
<reference evidence="2 3" key="1">
    <citation type="submission" date="2014-04" db="EMBL/GenBank/DDBJ databases">
        <authorList>
            <consortium name="DOE Joint Genome Institute"/>
            <person name="Kuo A."/>
            <person name="Ruytinx J."/>
            <person name="Rineau F."/>
            <person name="Colpaert J."/>
            <person name="Kohler A."/>
            <person name="Nagy L.G."/>
            <person name="Floudas D."/>
            <person name="Copeland A."/>
            <person name="Barry K.W."/>
            <person name="Cichocki N."/>
            <person name="Veneault-Fourrey C."/>
            <person name="LaButti K."/>
            <person name="Lindquist E.A."/>
            <person name="Lipzen A."/>
            <person name="Lundell T."/>
            <person name="Morin E."/>
            <person name="Murat C."/>
            <person name="Sun H."/>
            <person name="Tunlid A."/>
            <person name="Henrissat B."/>
            <person name="Grigoriev I.V."/>
            <person name="Hibbett D.S."/>
            <person name="Martin F."/>
            <person name="Nordberg H.P."/>
            <person name="Cantor M.N."/>
            <person name="Hua S.X."/>
        </authorList>
    </citation>
    <scope>NUCLEOTIDE SEQUENCE [LARGE SCALE GENOMIC DNA]</scope>
    <source>
        <strain evidence="2 3">UH-Slu-Lm8-n1</strain>
    </source>
</reference>
<dbReference type="GO" id="GO:0004672">
    <property type="term" value="F:protein kinase activity"/>
    <property type="evidence" value="ECO:0007669"/>
    <property type="project" value="InterPro"/>
</dbReference>
<sequence length="79" mass="8703">MNREVAVWLKLSKSAYIVPLLGIAKFSPESLPALVSEWMSFGTLNQYLEKEAKNFTISARVELTNGVAGGVNYRPSISI</sequence>
<proteinExistence type="predicted"/>
<evidence type="ECO:0000313" key="3">
    <source>
        <dbReference type="Proteomes" id="UP000054485"/>
    </source>
</evidence>
<dbReference type="InParanoid" id="A0A0D0ASR0"/>
<dbReference type="Pfam" id="PF07714">
    <property type="entry name" value="PK_Tyr_Ser-Thr"/>
    <property type="match status" value="1"/>
</dbReference>
<organism evidence="2 3">
    <name type="scientific">Suillus luteus UH-Slu-Lm8-n1</name>
    <dbReference type="NCBI Taxonomy" id="930992"/>
    <lineage>
        <taxon>Eukaryota</taxon>
        <taxon>Fungi</taxon>
        <taxon>Dikarya</taxon>
        <taxon>Basidiomycota</taxon>
        <taxon>Agaricomycotina</taxon>
        <taxon>Agaricomycetes</taxon>
        <taxon>Agaricomycetidae</taxon>
        <taxon>Boletales</taxon>
        <taxon>Suillineae</taxon>
        <taxon>Suillaceae</taxon>
        <taxon>Suillus</taxon>
    </lineage>
</organism>
<dbReference type="AlphaFoldDB" id="A0A0D0ASR0"/>
<feature type="domain" description="Serine-threonine/tyrosine-protein kinase catalytic" evidence="1">
    <location>
        <begin position="3"/>
        <end position="73"/>
    </location>
</feature>
<evidence type="ECO:0000259" key="1">
    <source>
        <dbReference type="Pfam" id="PF07714"/>
    </source>
</evidence>
<dbReference type="EMBL" id="KN835680">
    <property type="protein sequence ID" value="KIK34973.1"/>
    <property type="molecule type" value="Genomic_DNA"/>
</dbReference>
<dbReference type="Gene3D" id="1.10.510.10">
    <property type="entry name" value="Transferase(Phosphotransferase) domain 1"/>
    <property type="match status" value="1"/>
</dbReference>
<dbReference type="HOGENOM" id="CLU_2607616_0_0_1"/>
<keyword evidence="3" id="KW-1185">Reference proteome</keyword>
<accession>A0A0D0ASR0</accession>
<dbReference type="OrthoDB" id="2649176at2759"/>
<evidence type="ECO:0000313" key="2">
    <source>
        <dbReference type="EMBL" id="KIK34973.1"/>
    </source>
</evidence>
<gene>
    <name evidence="2" type="ORF">CY34DRAFT_605470</name>
</gene>
<reference evidence="3" key="2">
    <citation type="submission" date="2015-01" db="EMBL/GenBank/DDBJ databases">
        <title>Evolutionary Origins and Diversification of the Mycorrhizal Mutualists.</title>
        <authorList>
            <consortium name="DOE Joint Genome Institute"/>
            <consortium name="Mycorrhizal Genomics Consortium"/>
            <person name="Kohler A."/>
            <person name="Kuo A."/>
            <person name="Nagy L.G."/>
            <person name="Floudas D."/>
            <person name="Copeland A."/>
            <person name="Barry K.W."/>
            <person name="Cichocki N."/>
            <person name="Veneault-Fourrey C."/>
            <person name="LaButti K."/>
            <person name="Lindquist E.A."/>
            <person name="Lipzen A."/>
            <person name="Lundell T."/>
            <person name="Morin E."/>
            <person name="Murat C."/>
            <person name="Riley R."/>
            <person name="Ohm R."/>
            <person name="Sun H."/>
            <person name="Tunlid A."/>
            <person name="Henrissat B."/>
            <person name="Grigoriev I.V."/>
            <person name="Hibbett D.S."/>
            <person name="Martin F."/>
        </authorList>
    </citation>
    <scope>NUCLEOTIDE SEQUENCE [LARGE SCALE GENOMIC DNA]</scope>
    <source>
        <strain evidence="3">UH-Slu-Lm8-n1</strain>
    </source>
</reference>
<dbReference type="InterPro" id="IPR011009">
    <property type="entry name" value="Kinase-like_dom_sf"/>
</dbReference>
<dbReference type="InterPro" id="IPR001245">
    <property type="entry name" value="Ser-Thr/Tyr_kinase_cat_dom"/>
</dbReference>
<name>A0A0D0ASR0_9AGAM</name>
<protein>
    <recommendedName>
        <fullName evidence="1">Serine-threonine/tyrosine-protein kinase catalytic domain-containing protein</fullName>
    </recommendedName>
</protein>
<dbReference type="SUPFAM" id="SSF56112">
    <property type="entry name" value="Protein kinase-like (PK-like)"/>
    <property type="match status" value="1"/>
</dbReference>